<evidence type="ECO:0000313" key="3">
    <source>
        <dbReference type="Proteomes" id="UP001302274"/>
    </source>
</evidence>
<accession>A0ABU5VUP1</accession>
<feature type="signal peptide" evidence="1">
    <location>
        <begin position="1"/>
        <end position="23"/>
    </location>
</feature>
<keyword evidence="1" id="KW-0732">Signal</keyword>
<evidence type="ECO:0000313" key="2">
    <source>
        <dbReference type="EMBL" id="MEA9355335.1"/>
    </source>
</evidence>
<evidence type="ECO:0000256" key="1">
    <source>
        <dbReference type="SAM" id="SignalP"/>
    </source>
</evidence>
<dbReference type="RefSeq" id="WP_323574837.1">
    <property type="nucleotide sequence ID" value="NZ_JAYGJQ010000001.1"/>
</dbReference>
<gene>
    <name evidence="2" type="ORF">SHI21_03945</name>
</gene>
<keyword evidence="3" id="KW-1185">Reference proteome</keyword>
<comment type="caution">
    <text evidence="2">The sequence shown here is derived from an EMBL/GenBank/DDBJ whole genome shotgun (WGS) entry which is preliminary data.</text>
</comment>
<sequence>MKKTLSLLALATVITSFSSMAHADTLGVENRSYNVLNITILDNETVKDTICLREGSTANFRDYLPNHEYTINVKFKANGCGGESLNEITQDFQTRPGMTNLSVEGNGQIFNN</sequence>
<organism evidence="2 3">
    <name type="scientific">Bacteriovorax antarcticus</name>
    <dbReference type="NCBI Taxonomy" id="3088717"/>
    <lineage>
        <taxon>Bacteria</taxon>
        <taxon>Pseudomonadati</taxon>
        <taxon>Bdellovibrionota</taxon>
        <taxon>Bacteriovoracia</taxon>
        <taxon>Bacteriovoracales</taxon>
        <taxon>Bacteriovoracaceae</taxon>
        <taxon>Bacteriovorax</taxon>
    </lineage>
</organism>
<feature type="chain" id="PRO_5047495407" evidence="1">
    <location>
        <begin position="24"/>
        <end position="112"/>
    </location>
</feature>
<name>A0ABU5VUP1_9BACT</name>
<reference evidence="2 3" key="1">
    <citation type="submission" date="2023-11" db="EMBL/GenBank/DDBJ databases">
        <title>A Novel Polar Bacteriovorax (B. antarcticus) Isolated from the Biocrust in Antarctica.</title>
        <authorList>
            <person name="Mun W."/>
            <person name="Choi S.Y."/>
            <person name="Mitchell R.J."/>
        </authorList>
    </citation>
    <scope>NUCLEOTIDE SEQUENCE [LARGE SCALE GENOMIC DNA]</scope>
    <source>
        <strain evidence="2 3">PP10</strain>
    </source>
</reference>
<proteinExistence type="predicted"/>
<protein>
    <submittedName>
        <fullName evidence="2">Uncharacterized protein</fullName>
    </submittedName>
</protein>
<dbReference type="Proteomes" id="UP001302274">
    <property type="component" value="Unassembled WGS sequence"/>
</dbReference>
<dbReference type="EMBL" id="JAYGJQ010000001">
    <property type="protein sequence ID" value="MEA9355335.1"/>
    <property type="molecule type" value="Genomic_DNA"/>
</dbReference>